<dbReference type="AlphaFoldDB" id="A0ABD3AL29"/>
<name>A0ABD3AL29_9GENT</name>
<comment type="caution">
    <text evidence="1">The sequence shown here is derived from an EMBL/GenBank/DDBJ whole genome shotgun (WGS) entry which is preliminary data.</text>
</comment>
<proteinExistence type="predicted"/>
<dbReference type="Proteomes" id="UP001630127">
    <property type="component" value="Unassembled WGS sequence"/>
</dbReference>
<protein>
    <submittedName>
        <fullName evidence="1">Uncharacterized protein</fullName>
    </submittedName>
</protein>
<evidence type="ECO:0000313" key="2">
    <source>
        <dbReference type="Proteomes" id="UP001630127"/>
    </source>
</evidence>
<accession>A0ABD3AL29</accession>
<sequence length="96" mass="11504">MIDRRYRYLLVDTRIKNQQNKLDRSGLGCQEIERNVTNELPAQNEAIMKRKKQRKPENLLANPTAAQKMIEENVIERISIDGMDMMEWERTKDERR</sequence>
<organism evidence="1 2">
    <name type="scientific">Cinchona calisaya</name>
    <dbReference type="NCBI Taxonomy" id="153742"/>
    <lineage>
        <taxon>Eukaryota</taxon>
        <taxon>Viridiplantae</taxon>
        <taxon>Streptophyta</taxon>
        <taxon>Embryophyta</taxon>
        <taxon>Tracheophyta</taxon>
        <taxon>Spermatophyta</taxon>
        <taxon>Magnoliopsida</taxon>
        <taxon>eudicotyledons</taxon>
        <taxon>Gunneridae</taxon>
        <taxon>Pentapetalae</taxon>
        <taxon>asterids</taxon>
        <taxon>lamiids</taxon>
        <taxon>Gentianales</taxon>
        <taxon>Rubiaceae</taxon>
        <taxon>Cinchonoideae</taxon>
        <taxon>Cinchoneae</taxon>
        <taxon>Cinchona</taxon>
    </lineage>
</organism>
<evidence type="ECO:0000313" key="1">
    <source>
        <dbReference type="EMBL" id="KAL3531867.1"/>
    </source>
</evidence>
<keyword evidence="2" id="KW-1185">Reference proteome</keyword>
<dbReference type="EMBL" id="JBJUIK010000003">
    <property type="protein sequence ID" value="KAL3531867.1"/>
    <property type="molecule type" value="Genomic_DNA"/>
</dbReference>
<reference evidence="1 2" key="1">
    <citation type="submission" date="2024-11" db="EMBL/GenBank/DDBJ databases">
        <title>A near-complete genome assembly of Cinchona calisaya.</title>
        <authorList>
            <person name="Lian D.C."/>
            <person name="Zhao X.W."/>
            <person name="Wei L."/>
        </authorList>
    </citation>
    <scope>NUCLEOTIDE SEQUENCE [LARGE SCALE GENOMIC DNA]</scope>
    <source>
        <tissue evidence="1">Nenye</tissue>
    </source>
</reference>
<gene>
    <name evidence="1" type="ORF">ACH5RR_005388</name>
</gene>